<feature type="transmembrane region" description="Helical" evidence="1">
    <location>
        <begin position="12"/>
        <end position="30"/>
    </location>
</feature>
<dbReference type="InParanoid" id="A0A1Y2EBI0"/>
<reference evidence="3 4" key="1">
    <citation type="submission" date="2016-07" db="EMBL/GenBank/DDBJ databases">
        <title>Pervasive Adenine N6-methylation of Active Genes in Fungi.</title>
        <authorList>
            <consortium name="DOE Joint Genome Institute"/>
            <person name="Mondo S.J."/>
            <person name="Dannebaum R.O."/>
            <person name="Kuo R.C."/>
            <person name="Labutti K."/>
            <person name="Haridas S."/>
            <person name="Kuo A."/>
            <person name="Salamov A."/>
            <person name="Ahrendt S.R."/>
            <person name="Lipzen A."/>
            <person name="Sullivan W."/>
            <person name="Andreopoulos W.B."/>
            <person name="Clum A."/>
            <person name="Lindquist E."/>
            <person name="Daum C."/>
            <person name="Ramamoorthy G.K."/>
            <person name="Gryganskyi A."/>
            <person name="Culley D."/>
            <person name="Magnuson J.K."/>
            <person name="James T.Y."/>
            <person name="O'Malley M.A."/>
            <person name="Stajich J.E."/>
            <person name="Spatafora J.W."/>
            <person name="Visel A."/>
            <person name="Grigoriev I.V."/>
        </authorList>
    </citation>
    <scope>NUCLEOTIDE SEQUENCE [LARGE SCALE GENOMIC DNA]</scope>
    <source>
        <strain evidence="3 4">CBS 129021</strain>
    </source>
</reference>
<evidence type="ECO:0000256" key="1">
    <source>
        <dbReference type="SAM" id="Phobius"/>
    </source>
</evidence>
<dbReference type="OrthoDB" id="3587182at2759"/>
<feature type="transmembrane region" description="Helical" evidence="1">
    <location>
        <begin position="83"/>
        <end position="103"/>
    </location>
</feature>
<proteinExistence type="predicted"/>
<evidence type="ECO:0000313" key="4">
    <source>
        <dbReference type="Proteomes" id="UP000193689"/>
    </source>
</evidence>
<dbReference type="InterPro" id="IPR056121">
    <property type="entry name" value="DUF7704"/>
</dbReference>
<feature type="transmembrane region" description="Helical" evidence="1">
    <location>
        <begin position="123"/>
        <end position="141"/>
    </location>
</feature>
<keyword evidence="1" id="KW-0812">Transmembrane</keyword>
<dbReference type="Pfam" id="PF24803">
    <property type="entry name" value="DUF7704"/>
    <property type="match status" value="1"/>
</dbReference>
<dbReference type="EMBL" id="MCFJ01000003">
    <property type="protein sequence ID" value="ORY68920.1"/>
    <property type="molecule type" value="Genomic_DNA"/>
</dbReference>
<dbReference type="AlphaFoldDB" id="A0A1Y2EBI0"/>
<evidence type="ECO:0000313" key="3">
    <source>
        <dbReference type="EMBL" id="ORY68920.1"/>
    </source>
</evidence>
<organism evidence="3 4">
    <name type="scientific">Pseudomassariella vexata</name>
    <dbReference type="NCBI Taxonomy" id="1141098"/>
    <lineage>
        <taxon>Eukaryota</taxon>
        <taxon>Fungi</taxon>
        <taxon>Dikarya</taxon>
        <taxon>Ascomycota</taxon>
        <taxon>Pezizomycotina</taxon>
        <taxon>Sordariomycetes</taxon>
        <taxon>Xylariomycetidae</taxon>
        <taxon>Amphisphaeriales</taxon>
        <taxon>Pseudomassariaceae</taxon>
        <taxon>Pseudomassariella</taxon>
    </lineage>
</organism>
<keyword evidence="4" id="KW-1185">Reference proteome</keyword>
<comment type="caution">
    <text evidence="3">The sequence shown here is derived from an EMBL/GenBank/DDBJ whole genome shotgun (WGS) entry which is preliminary data.</text>
</comment>
<name>A0A1Y2EBI0_9PEZI</name>
<sequence>MAPPNLPLIYRLTFLYIEPCVALAGVYVALFDPVYLLRVIAPTATYDASMRMLFEQLAGSWLTLSFVLAVLGRQVTDWRIFRLVVMTVLVSDVANCISIVRTLGMGTILDAKVWRLDDWVNVVSSFPPVVVKVALLMGVGIDEGKMGKLA</sequence>
<feature type="domain" description="DUF7704" evidence="2">
    <location>
        <begin position="6"/>
        <end position="139"/>
    </location>
</feature>
<feature type="transmembrane region" description="Helical" evidence="1">
    <location>
        <begin position="50"/>
        <end position="71"/>
    </location>
</feature>
<dbReference type="Proteomes" id="UP000193689">
    <property type="component" value="Unassembled WGS sequence"/>
</dbReference>
<keyword evidence="1" id="KW-0472">Membrane</keyword>
<accession>A0A1Y2EBI0</accession>
<dbReference type="GeneID" id="63771564"/>
<evidence type="ECO:0000259" key="2">
    <source>
        <dbReference type="Pfam" id="PF24803"/>
    </source>
</evidence>
<dbReference type="PANTHER" id="PTHR37019:SF1">
    <property type="entry name" value="EXPERA DOMAIN-CONTAINING PROTEIN"/>
    <property type="match status" value="1"/>
</dbReference>
<keyword evidence="1" id="KW-1133">Transmembrane helix</keyword>
<gene>
    <name evidence="3" type="ORF">BCR38DRAFT_334875</name>
</gene>
<dbReference type="RefSeq" id="XP_040719207.1">
    <property type="nucleotide sequence ID" value="XM_040855352.1"/>
</dbReference>
<dbReference type="PANTHER" id="PTHR37019">
    <property type="entry name" value="CHROMOSOME 1, WHOLE GENOME SHOTGUN SEQUENCE"/>
    <property type="match status" value="1"/>
</dbReference>
<protein>
    <recommendedName>
        <fullName evidence="2">DUF7704 domain-containing protein</fullName>
    </recommendedName>
</protein>